<evidence type="ECO:0000313" key="7">
    <source>
        <dbReference type="EMBL" id="MBB3982606.1"/>
    </source>
</evidence>
<evidence type="ECO:0000256" key="5">
    <source>
        <dbReference type="SAM" id="MobiDB-lite"/>
    </source>
</evidence>
<dbReference type="Pfam" id="PF00440">
    <property type="entry name" value="TetR_N"/>
    <property type="match status" value="1"/>
</dbReference>
<dbReference type="Gene3D" id="1.10.357.10">
    <property type="entry name" value="Tetracycline Repressor, domain 2"/>
    <property type="match status" value="1"/>
</dbReference>
<dbReference type="SUPFAM" id="SSF46689">
    <property type="entry name" value="Homeodomain-like"/>
    <property type="match status" value="1"/>
</dbReference>
<feature type="DNA-binding region" description="H-T-H motif" evidence="4">
    <location>
        <begin position="49"/>
        <end position="68"/>
    </location>
</feature>
<keyword evidence="8" id="KW-1185">Reference proteome</keyword>
<dbReference type="Proteomes" id="UP000552757">
    <property type="component" value="Unassembled WGS sequence"/>
</dbReference>
<sequence length="239" mass="27271">MPQTPPTKAEREESRGSTGYASQQIRERRRRILAETRKIISDHGLAGVAMEDVANRAGVAKRTIYNAFQSKERLIAAAIQQYFDEYAPRPTDETKEETIDRMIERLVVVGRGNLNIRNYTRALMSLYYTHDIDPQIQRAIYDIAAQSHEPWIRMLERKRQLQPWASADDLVLSLVSYRYSIAFAWAEGQIGDEDFIITLIRGFLTFMAGATRGAARREIEDRLTTLAENPFITGEKGSA</sequence>
<dbReference type="AlphaFoldDB" id="A0A7W6GNT4"/>
<dbReference type="PANTHER" id="PTHR30055">
    <property type="entry name" value="HTH-TYPE TRANSCRIPTIONAL REGULATOR RUTR"/>
    <property type="match status" value="1"/>
</dbReference>
<evidence type="ECO:0000259" key="6">
    <source>
        <dbReference type="PROSITE" id="PS50977"/>
    </source>
</evidence>
<dbReference type="PRINTS" id="PR00455">
    <property type="entry name" value="HTHTETR"/>
</dbReference>
<evidence type="ECO:0000313" key="8">
    <source>
        <dbReference type="Proteomes" id="UP000552757"/>
    </source>
</evidence>
<dbReference type="EMBL" id="JACIEB010000005">
    <property type="protein sequence ID" value="MBB3982606.1"/>
    <property type="molecule type" value="Genomic_DNA"/>
</dbReference>
<dbReference type="GO" id="GO:0000976">
    <property type="term" value="F:transcription cis-regulatory region binding"/>
    <property type="evidence" value="ECO:0007669"/>
    <property type="project" value="TreeGrafter"/>
</dbReference>
<dbReference type="GO" id="GO:0003700">
    <property type="term" value="F:DNA-binding transcription factor activity"/>
    <property type="evidence" value="ECO:0007669"/>
    <property type="project" value="TreeGrafter"/>
</dbReference>
<evidence type="ECO:0000256" key="2">
    <source>
        <dbReference type="ARBA" id="ARBA00023125"/>
    </source>
</evidence>
<feature type="domain" description="HTH tetR-type" evidence="6">
    <location>
        <begin position="26"/>
        <end position="86"/>
    </location>
</feature>
<organism evidence="7 8">
    <name type="scientific">Sphingobium fontiphilum</name>
    <dbReference type="NCBI Taxonomy" id="944425"/>
    <lineage>
        <taxon>Bacteria</taxon>
        <taxon>Pseudomonadati</taxon>
        <taxon>Pseudomonadota</taxon>
        <taxon>Alphaproteobacteria</taxon>
        <taxon>Sphingomonadales</taxon>
        <taxon>Sphingomonadaceae</taxon>
        <taxon>Sphingobium</taxon>
    </lineage>
</organism>
<dbReference type="PANTHER" id="PTHR30055:SF234">
    <property type="entry name" value="HTH-TYPE TRANSCRIPTIONAL REGULATOR BETI"/>
    <property type="match status" value="1"/>
</dbReference>
<evidence type="ECO:0000256" key="4">
    <source>
        <dbReference type="PROSITE-ProRule" id="PRU00335"/>
    </source>
</evidence>
<keyword evidence="1" id="KW-0805">Transcription regulation</keyword>
<dbReference type="PROSITE" id="PS50977">
    <property type="entry name" value="HTH_TETR_2"/>
    <property type="match status" value="1"/>
</dbReference>
<name>A0A7W6GNT4_9SPHN</name>
<evidence type="ECO:0000256" key="3">
    <source>
        <dbReference type="ARBA" id="ARBA00023163"/>
    </source>
</evidence>
<evidence type="ECO:0000256" key="1">
    <source>
        <dbReference type="ARBA" id="ARBA00023015"/>
    </source>
</evidence>
<dbReference type="RefSeq" id="WP_183955684.1">
    <property type="nucleotide sequence ID" value="NZ_JACIEB010000005.1"/>
</dbReference>
<proteinExistence type="predicted"/>
<feature type="region of interest" description="Disordered" evidence="5">
    <location>
        <begin position="1"/>
        <end position="25"/>
    </location>
</feature>
<keyword evidence="2 4" id="KW-0238">DNA-binding</keyword>
<dbReference type="InterPro" id="IPR009057">
    <property type="entry name" value="Homeodomain-like_sf"/>
</dbReference>
<dbReference type="InterPro" id="IPR050109">
    <property type="entry name" value="HTH-type_TetR-like_transc_reg"/>
</dbReference>
<keyword evidence="3" id="KW-0804">Transcription</keyword>
<gene>
    <name evidence="7" type="ORF">GGR44_002272</name>
</gene>
<comment type="caution">
    <text evidence="7">The sequence shown here is derived from an EMBL/GenBank/DDBJ whole genome shotgun (WGS) entry which is preliminary data.</text>
</comment>
<dbReference type="InterPro" id="IPR001647">
    <property type="entry name" value="HTH_TetR"/>
</dbReference>
<accession>A0A7W6GNT4</accession>
<reference evidence="7 8" key="1">
    <citation type="submission" date="2020-08" db="EMBL/GenBank/DDBJ databases">
        <title>Genomic Encyclopedia of Type Strains, Phase IV (KMG-IV): sequencing the most valuable type-strain genomes for metagenomic binning, comparative biology and taxonomic classification.</title>
        <authorList>
            <person name="Goeker M."/>
        </authorList>
    </citation>
    <scope>NUCLEOTIDE SEQUENCE [LARGE SCALE GENOMIC DNA]</scope>
    <source>
        <strain evidence="7 8">DSM 29348</strain>
    </source>
</reference>
<protein>
    <submittedName>
        <fullName evidence="7">AcrR family transcriptional regulator</fullName>
    </submittedName>
</protein>